<dbReference type="InterPro" id="IPR029063">
    <property type="entry name" value="SAM-dependent_MTases_sf"/>
</dbReference>
<dbReference type="PANTHER" id="PTHR43591">
    <property type="entry name" value="METHYLTRANSFERASE"/>
    <property type="match status" value="1"/>
</dbReference>
<dbReference type="EMBL" id="ML213592">
    <property type="protein sequence ID" value="TFK42529.1"/>
    <property type="molecule type" value="Genomic_DNA"/>
</dbReference>
<dbReference type="Gene3D" id="3.40.50.150">
    <property type="entry name" value="Vaccinia Virus protein VP39"/>
    <property type="match status" value="1"/>
</dbReference>
<gene>
    <name evidence="1" type="ORF">BDQ12DRAFT_280661</name>
</gene>
<dbReference type="Proteomes" id="UP000308652">
    <property type="component" value="Unassembled WGS sequence"/>
</dbReference>
<evidence type="ECO:0000313" key="2">
    <source>
        <dbReference type="Proteomes" id="UP000308652"/>
    </source>
</evidence>
<accession>A0A5C3MAU4</accession>
<dbReference type="STRING" id="68775.A0A5C3MAU4"/>
<reference evidence="1 2" key="1">
    <citation type="journal article" date="2019" name="Nat. Ecol. Evol.">
        <title>Megaphylogeny resolves global patterns of mushroom evolution.</title>
        <authorList>
            <person name="Varga T."/>
            <person name="Krizsan K."/>
            <person name="Foldi C."/>
            <person name="Dima B."/>
            <person name="Sanchez-Garcia M."/>
            <person name="Sanchez-Ramirez S."/>
            <person name="Szollosi G.J."/>
            <person name="Szarkandi J.G."/>
            <person name="Papp V."/>
            <person name="Albert L."/>
            <person name="Andreopoulos W."/>
            <person name="Angelini C."/>
            <person name="Antonin V."/>
            <person name="Barry K.W."/>
            <person name="Bougher N.L."/>
            <person name="Buchanan P."/>
            <person name="Buyck B."/>
            <person name="Bense V."/>
            <person name="Catcheside P."/>
            <person name="Chovatia M."/>
            <person name="Cooper J."/>
            <person name="Damon W."/>
            <person name="Desjardin D."/>
            <person name="Finy P."/>
            <person name="Geml J."/>
            <person name="Haridas S."/>
            <person name="Hughes K."/>
            <person name="Justo A."/>
            <person name="Karasinski D."/>
            <person name="Kautmanova I."/>
            <person name="Kiss B."/>
            <person name="Kocsube S."/>
            <person name="Kotiranta H."/>
            <person name="LaButti K.M."/>
            <person name="Lechner B.E."/>
            <person name="Liimatainen K."/>
            <person name="Lipzen A."/>
            <person name="Lukacs Z."/>
            <person name="Mihaltcheva S."/>
            <person name="Morgado L.N."/>
            <person name="Niskanen T."/>
            <person name="Noordeloos M.E."/>
            <person name="Ohm R.A."/>
            <person name="Ortiz-Santana B."/>
            <person name="Ovrebo C."/>
            <person name="Racz N."/>
            <person name="Riley R."/>
            <person name="Savchenko A."/>
            <person name="Shiryaev A."/>
            <person name="Soop K."/>
            <person name="Spirin V."/>
            <person name="Szebenyi C."/>
            <person name="Tomsovsky M."/>
            <person name="Tulloss R.E."/>
            <person name="Uehling J."/>
            <person name="Grigoriev I.V."/>
            <person name="Vagvolgyi C."/>
            <person name="Papp T."/>
            <person name="Martin F.M."/>
            <person name="Miettinen O."/>
            <person name="Hibbett D.S."/>
            <person name="Nagy L.G."/>
        </authorList>
    </citation>
    <scope>NUCLEOTIDE SEQUENCE [LARGE SCALE GENOMIC DNA]</scope>
    <source>
        <strain evidence="1 2">CBS 166.37</strain>
    </source>
</reference>
<dbReference type="CDD" id="cd02440">
    <property type="entry name" value="AdoMet_MTases"/>
    <property type="match status" value="1"/>
</dbReference>
<proteinExistence type="predicted"/>
<protein>
    <submittedName>
        <fullName evidence="1">S-adenosyl-L-methionine-dependent methyltransferase</fullName>
    </submittedName>
</protein>
<name>A0A5C3MAU4_9AGAR</name>
<dbReference type="OrthoDB" id="2013972at2759"/>
<dbReference type="SUPFAM" id="SSF53335">
    <property type="entry name" value="S-adenosyl-L-methionine-dependent methyltransferases"/>
    <property type="match status" value="1"/>
</dbReference>
<dbReference type="Pfam" id="PF13489">
    <property type="entry name" value="Methyltransf_23"/>
    <property type="match status" value="1"/>
</dbReference>
<organism evidence="1 2">
    <name type="scientific">Crucibulum laeve</name>
    <dbReference type="NCBI Taxonomy" id="68775"/>
    <lineage>
        <taxon>Eukaryota</taxon>
        <taxon>Fungi</taxon>
        <taxon>Dikarya</taxon>
        <taxon>Basidiomycota</taxon>
        <taxon>Agaricomycotina</taxon>
        <taxon>Agaricomycetes</taxon>
        <taxon>Agaricomycetidae</taxon>
        <taxon>Agaricales</taxon>
        <taxon>Agaricineae</taxon>
        <taxon>Nidulariaceae</taxon>
        <taxon>Crucibulum</taxon>
    </lineage>
</organism>
<keyword evidence="1" id="KW-0489">Methyltransferase</keyword>
<dbReference type="PANTHER" id="PTHR43591:SF24">
    <property type="entry name" value="2-METHOXY-6-POLYPRENYL-1,4-BENZOQUINOL METHYLASE, MITOCHONDRIAL"/>
    <property type="match status" value="1"/>
</dbReference>
<keyword evidence="2" id="KW-1185">Reference proteome</keyword>
<dbReference type="GO" id="GO:0032259">
    <property type="term" value="P:methylation"/>
    <property type="evidence" value="ECO:0007669"/>
    <property type="project" value="UniProtKB-KW"/>
</dbReference>
<sequence>MDPVFDFVGEDDSEFFRTAHGRALNTLNTSYLLPVDQDEVKRSDFHHRMIQFVFEGKNYVGPVKQALQFGQQRRILDLGTGGGSWAIDMADEFPRAEVIGIDLAPIQPRTVPPNCTFELCDLDQWHIPYPDAHFDLIHARSMHVGIHNYPRFLLEIARLLRPGGLVLLVEPNLNPTTNAVTQQNPEPIASTSASTAWSTFWETYRACLRRQGIDTTVPQRLPELLANTNEFENIVVRDGNIPIGFWPQDPNLLTVGQLQWMDYELFLPALRPMFLTAGLPESNVDRVISDAQHDLYSSISSNSLSARLHVVYASKRFQ</sequence>
<evidence type="ECO:0000313" key="1">
    <source>
        <dbReference type="EMBL" id="TFK42529.1"/>
    </source>
</evidence>
<dbReference type="GO" id="GO:0008168">
    <property type="term" value="F:methyltransferase activity"/>
    <property type="evidence" value="ECO:0007669"/>
    <property type="project" value="UniProtKB-KW"/>
</dbReference>
<keyword evidence="1" id="KW-0808">Transferase</keyword>
<dbReference type="AlphaFoldDB" id="A0A5C3MAU4"/>